<dbReference type="AlphaFoldDB" id="A0A2A5B2Z8"/>
<evidence type="ECO:0000256" key="1">
    <source>
        <dbReference type="SAM" id="Phobius"/>
    </source>
</evidence>
<gene>
    <name evidence="3" type="ORF">COA96_06855</name>
</gene>
<dbReference type="PANTHER" id="PTHR34978">
    <property type="entry name" value="POSSIBLE SENSOR-TRANSDUCER PROTEIN BLAR"/>
    <property type="match status" value="1"/>
</dbReference>
<sequence length="376" mass="42851">MNVISFLTVLELLEHQHRFLYLLTDLTLKSSFIFILAFVIYLLIPRQNATTKSMLWKVAFTSLFFLPVFHELLPAIDIPIAYEQTLSTAISINDAKPFSEIFLLQANAMANSLFGASLSYALVSLLLLCHLFTGVLKVIALSHRSLPFKHEVARQHLLHLRELNGISSPVELLVSPHIVSPITWGIWRHKIIFPLIANGWDSKLLEQTISHELGHIQRKDWLSQIISRFVICLYWINPLAWIAYRKLLIECEKACDDIAVDNTDCSISYARNLVQLAGNISQHKPLFALALFKLRSDLSKRIHYILKPNQSHYCNDNCNILPCLVVTLLIAAPFSTLNLNIEIIEQPILRSSPFSVKFYPGDSKEFDSLMAEFSQL</sequence>
<evidence type="ECO:0000259" key="2">
    <source>
        <dbReference type="Pfam" id="PF05569"/>
    </source>
</evidence>
<feature type="domain" description="Peptidase M56" evidence="2">
    <location>
        <begin position="27"/>
        <end position="305"/>
    </location>
</feature>
<comment type="caution">
    <text evidence="3">The sequence shown here is derived from an EMBL/GenBank/DDBJ whole genome shotgun (WGS) entry which is preliminary data.</text>
</comment>
<feature type="transmembrane region" description="Helical" evidence="1">
    <location>
        <begin position="225"/>
        <end position="244"/>
    </location>
</feature>
<dbReference type="PANTHER" id="PTHR34978:SF3">
    <property type="entry name" value="SLR0241 PROTEIN"/>
    <property type="match status" value="1"/>
</dbReference>
<feature type="transmembrane region" description="Helical" evidence="1">
    <location>
        <begin position="55"/>
        <end position="76"/>
    </location>
</feature>
<keyword evidence="1" id="KW-0472">Membrane</keyword>
<reference evidence="4" key="1">
    <citation type="submission" date="2017-08" db="EMBL/GenBank/DDBJ databases">
        <title>A dynamic microbial community with high functional redundancy inhabits the cold, oxic subseafloor aquifer.</title>
        <authorList>
            <person name="Tully B.J."/>
            <person name="Wheat C.G."/>
            <person name="Glazer B.T."/>
            <person name="Huber J.A."/>
        </authorList>
    </citation>
    <scope>NUCLEOTIDE SEQUENCE [LARGE SCALE GENOMIC DNA]</scope>
</reference>
<keyword evidence="1" id="KW-1133">Transmembrane helix</keyword>
<keyword evidence="1" id="KW-0812">Transmembrane</keyword>
<feature type="transmembrane region" description="Helical" evidence="1">
    <location>
        <begin position="20"/>
        <end position="43"/>
    </location>
</feature>
<organism evidence="3 4">
    <name type="scientific">SAR86 cluster bacterium</name>
    <dbReference type="NCBI Taxonomy" id="2030880"/>
    <lineage>
        <taxon>Bacteria</taxon>
        <taxon>Pseudomonadati</taxon>
        <taxon>Pseudomonadota</taxon>
        <taxon>Gammaproteobacteria</taxon>
        <taxon>SAR86 cluster</taxon>
    </lineage>
</organism>
<dbReference type="InterPro" id="IPR008756">
    <property type="entry name" value="Peptidase_M56"/>
</dbReference>
<dbReference type="Proteomes" id="UP000218327">
    <property type="component" value="Unassembled WGS sequence"/>
</dbReference>
<dbReference type="CDD" id="cd07341">
    <property type="entry name" value="M56_BlaR1_MecR1_like"/>
    <property type="match status" value="1"/>
</dbReference>
<name>A0A2A5B2Z8_9GAMM</name>
<accession>A0A2A5B2Z8</accession>
<evidence type="ECO:0000313" key="3">
    <source>
        <dbReference type="EMBL" id="PCJ25740.1"/>
    </source>
</evidence>
<dbReference type="Pfam" id="PF05569">
    <property type="entry name" value="Peptidase_M56"/>
    <property type="match status" value="1"/>
</dbReference>
<proteinExistence type="predicted"/>
<dbReference type="EMBL" id="NVVJ01000015">
    <property type="protein sequence ID" value="PCJ25740.1"/>
    <property type="molecule type" value="Genomic_DNA"/>
</dbReference>
<evidence type="ECO:0000313" key="4">
    <source>
        <dbReference type="Proteomes" id="UP000218327"/>
    </source>
</evidence>
<protein>
    <recommendedName>
        <fullName evidence="2">Peptidase M56 domain-containing protein</fullName>
    </recommendedName>
</protein>
<feature type="transmembrane region" description="Helical" evidence="1">
    <location>
        <begin position="118"/>
        <end position="140"/>
    </location>
</feature>
<dbReference type="InterPro" id="IPR052173">
    <property type="entry name" value="Beta-lactam_resp_regulator"/>
</dbReference>